<reference evidence="2 3" key="1">
    <citation type="submission" date="2020-07" db="EMBL/GenBank/DDBJ databases">
        <title>The draft genome sequence of Maribacter polysiphoniae KCTC 22021.</title>
        <authorList>
            <person name="Mu L."/>
        </authorList>
    </citation>
    <scope>NUCLEOTIDE SEQUENCE [LARGE SCALE GENOMIC DNA]</scope>
    <source>
        <strain evidence="2 3">KCTC 22021</strain>
    </source>
</reference>
<evidence type="ECO:0008006" key="4">
    <source>
        <dbReference type="Google" id="ProtNLM"/>
    </source>
</evidence>
<proteinExistence type="predicted"/>
<organism evidence="2 3">
    <name type="scientific">Maribacter polysiphoniae</name>
    <dbReference type="NCBI Taxonomy" id="429344"/>
    <lineage>
        <taxon>Bacteria</taxon>
        <taxon>Pseudomonadati</taxon>
        <taxon>Bacteroidota</taxon>
        <taxon>Flavobacteriia</taxon>
        <taxon>Flavobacteriales</taxon>
        <taxon>Flavobacteriaceae</taxon>
        <taxon>Maribacter</taxon>
    </lineage>
</organism>
<name>A0ABR7VUI1_9FLAO</name>
<gene>
    <name evidence="2" type="ORF">HZY62_03545</name>
</gene>
<evidence type="ECO:0000313" key="3">
    <source>
        <dbReference type="Proteomes" id="UP000651837"/>
    </source>
</evidence>
<dbReference type="Proteomes" id="UP000651837">
    <property type="component" value="Unassembled WGS sequence"/>
</dbReference>
<feature type="region of interest" description="Disordered" evidence="1">
    <location>
        <begin position="21"/>
        <end position="88"/>
    </location>
</feature>
<comment type="caution">
    <text evidence="2">The sequence shown here is derived from an EMBL/GenBank/DDBJ whole genome shotgun (WGS) entry which is preliminary data.</text>
</comment>
<dbReference type="EMBL" id="JACWLN010000001">
    <property type="protein sequence ID" value="MBD1259648.1"/>
    <property type="molecule type" value="Genomic_DNA"/>
</dbReference>
<sequence>MRIPQIFMLLALLSILTHSCGNRQGRKVNPPNQEDNTPPAEELQKLKSDPNKKNKAVPNSNNQDSILKKRKQSRDLDTLKPKVAMLYS</sequence>
<feature type="compositionally biased region" description="Basic and acidic residues" evidence="1">
    <location>
        <begin position="42"/>
        <end position="52"/>
    </location>
</feature>
<evidence type="ECO:0000313" key="2">
    <source>
        <dbReference type="EMBL" id="MBD1259648.1"/>
    </source>
</evidence>
<evidence type="ECO:0000256" key="1">
    <source>
        <dbReference type="SAM" id="MobiDB-lite"/>
    </source>
</evidence>
<accession>A0ABR7VUI1</accession>
<keyword evidence="3" id="KW-1185">Reference proteome</keyword>
<protein>
    <recommendedName>
        <fullName evidence="4">Lipoprotein</fullName>
    </recommendedName>
</protein>
<dbReference type="RefSeq" id="WP_109651132.1">
    <property type="nucleotide sequence ID" value="NZ_JACWLN010000001.1"/>
</dbReference>